<evidence type="ECO:0000256" key="1">
    <source>
        <dbReference type="ARBA" id="ARBA00001966"/>
    </source>
</evidence>
<dbReference type="EMBL" id="LNCD01000092">
    <property type="protein sequence ID" value="KWV49157.1"/>
    <property type="molecule type" value="Genomic_DNA"/>
</dbReference>
<evidence type="ECO:0000256" key="2">
    <source>
        <dbReference type="ARBA" id="ARBA00022691"/>
    </source>
</evidence>
<evidence type="ECO:0000313" key="9">
    <source>
        <dbReference type="EMBL" id="KWV58850.1"/>
    </source>
</evidence>
<dbReference type="Pfam" id="PF04055">
    <property type="entry name" value="Radical_SAM"/>
    <property type="match status" value="1"/>
</dbReference>
<dbReference type="CDD" id="cd01335">
    <property type="entry name" value="Radical_SAM"/>
    <property type="match status" value="1"/>
</dbReference>
<dbReference type="NCBIfam" id="TIGR03978">
    <property type="entry name" value="rSAM_paired_1"/>
    <property type="match status" value="1"/>
</dbReference>
<name>A0A120FQP1_9HYPH</name>
<dbReference type="Gene3D" id="3.20.20.70">
    <property type="entry name" value="Aldolase class I"/>
    <property type="match status" value="1"/>
</dbReference>
<dbReference type="RefSeq" id="WP_007539717.1">
    <property type="nucleotide sequence ID" value="NZ_LNCD01000018.1"/>
</dbReference>
<dbReference type="SFLD" id="SFLDG01386">
    <property type="entry name" value="main_SPASM_domain-containing"/>
    <property type="match status" value="1"/>
</dbReference>
<dbReference type="SFLD" id="SFLDS00029">
    <property type="entry name" value="Radical_SAM"/>
    <property type="match status" value="1"/>
</dbReference>
<evidence type="ECO:0000256" key="5">
    <source>
        <dbReference type="ARBA" id="ARBA00023014"/>
    </source>
</evidence>
<dbReference type="Proteomes" id="UP000068164">
    <property type="component" value="Unassembled WGS sequence"/>
</dbReference>
<dbReference type="EMBL" id="LNCD01000018">
    <property type="protein sequence ID" value="KWV58850.1"/>
    <property type="molecule type" value="Genomic_DNA"/>
</dbReference>
<reference evidence="9 10" key="1">
    <citation type="submission" date="2015-11" db="EMBL/GenBank/DDBJ databases">
        <title>Draft Genome Sequence of the Strain BR 10423 (Rhizobium sp.) isolated from nodules of Mimosa pudica.</title>
        <authorList>
            <person name="Barauna A.C."/>
            <person name="Zilli J.E."/>
            <person name="Simoes-Araujo J.L."/>
            <person name="Reis V.M."/>
            <person name="James E.K."/>
            <person name="Reis F.B.Jr."/>
            <person name="Rouws L.F."/>
            <person name="Passos S.R."/>
            <person name="Gois S.R."/>
        </authorList>
    </citation>
    <scope>NUCLEOTIDE SEQUENCE [LARGE SCALE GENOMIC DNA]</scope>
    <source>
        <strain evidence="9 10">BR10423</strain>
    </source>
</reference>
<comment type="cofactor">
    <cofactor evidence="1">
        <name>[4Fe-4S] cluster</name>
        <dbReference type="ChEBI" id="CHEBI:49883"/>
    </cofactor>
</comment>
<evidence type="ECO:0000313" key="7">
    <source>
        <dbReference type="EMBL" id="KWV49047.1"/>
    </source>
</evidence>
<keyword evidence="2" id="KW-0949">S-adenosyl-L-methionine</keyword>
<dbReference type="OrthoDB" id="9782387at2"/>
<organism evidence="9 10">
    <name type="scientific">Rhizobium altiplani</name>
    <dbReference type="NCBI Taxonomy" id="1864509"/>
    <lineage>
        <taxon>Bacteria</taxon>
        <taxon>Pseudomonadati</taxon>
        <taxon>Pseudomonadota</taxon>
        <taxon>Alphaproteobacteria</taxon>
        <taxon>Hyphomicrobiales</taxon>
        <taxon>Rhizobiaceae</taxon>
        <taxon>Rhizobium/Agrobacterium group</taxon>
        <taxon>Rhizobium</taxon>
    </lineage>
</organism>
<gene>
    <name evidence="8" type="ORF">AS026_11375</name>
    <name evidence="7" type="ORF">AS026_11750</name>
    <name evidence="9" type="ORF">AS026_29710</name>
</gene>
<dbReference type="EMBL" id="LNCD01000093">
    <property type="protein sequence ID" value="KWV49047.1"/>
    <property type="molecule type" value="Genomic_DNA"/>
</dbReference>
<protein>
    <submittedName>
        <fullName evidence="9">His-Xaa-Ser system radical SAM maturase HxsB</fullName>
    </submittedName>
</protein>
<dbReference type="InterPro" id="IPR013785">
    <property type="entry name" value="Aldolase_TIM"/>
</dbReference>
<evidence type="ECO:0000313" key="10">
    <source>
        <dbReference type="Proteomes" id="UP000068164"/>
    </source>
</evidence>
<keyword evidence="4" id="KW-0408">Iron</keyword>
<dbReference type="GO" id="GO:0016491">
    <property type="term" value="F:oxidoreductase activity"/>
    <property type="evidence" value="ECO:0007669"/>
    <property type="project" value="InterPro"/>
</dbReference>
<feature type="domain" description="Radical SAM core" evidence="6">
    <location>
        <begin position="87"/>
        <end position="224"/>
    </location>
</feature>
<dbReference type="GO" id="GO:0051536">
    <property type="term" value="F:iron-sulfur cluster binding"/>
    <property type="evidence" value="ECO:0007669"/>
    <property type="project" value="UniProtKB-KW"/>
</dbReference>
<evidence type="ECO:0000313" key="8">
    <source>
        <dbReference type="EMBL" id="KWV49157.1"/>
    </source>
</evidence>
<dbReference type="SUPFAM" id="SSF102114">
    <property type="entry name" value="Radical SAM enzymes"/>
    <property type="match status" value="1"/>
</dbReference>
<dbReference type="GO" id="GO:0046872">
    <property type="term" value="F:metal ion binding"/>
    <property type="evidence" value="ECO:0007669"/>
    <property type="project" value="UniProtKB-KW"/>
</dbReference>
<evidence type="ECO:0000259" key="6">
    <source>
        <dbReference type="Pfam" id="PF04055"/>
    </source>
</evidence>
<keyword evidence="5" id="KW-0411">Iron-sulfur</keyword>
<dbReference type="AlphaFoldDB" id="A0A120FQP1"/>
<dbReference type="PANTHER" id="PTHR43273">
    <property type="entry name" value="ANAEROBIC SULFATASE-MATURATING ENZYME HOMOLOG ASLB-RELATED"/>
    <property type="match status" value="1"/>
</dbReference>
<proteinExistence type="predicted"/>
<keyword evidence="3" id="KW-0479">Metal-binding</keyword>
<dbReference type="InterPro" id="IPR024023">
    <property type="entry name" value="rSAM_paired_HxsB"/>
</dbReference>
<accession>A0A120FQP1</accession>
<dbReference type="InterPro" id="IPR023867">
    <property type="entry name" value="Sulphatase_maturase_rSAM"/>
</dbReference>
<dbReference type="InterPro" id="IPR007197">
    <property type="entry name" value="rSAM"/>
</dbReference>
<keyword evidence="10" id="KW-1185">Reference proteome</keyword>
<dbReference type="SFLD" id="SFLDG01384">
    <property type="entry name" value="thioether_bond_formation_requi"/>
    <property type="match status" value="1"/>
</dbReference>
<dbReference type="PANTHER" id="PTHR43273:SF8">
    <property type="entry name" value="RADICAL SAM DOMAIN PROTEIN"/>
    <property type="match status" value="1"/>
</dbReference>
<comment type="caution">
    <text evidence="9">The sequence shown here is derived from an EMBL/GenBank/DDBJ whole genome shotgun (WGS) entry which is preliminary data.</text>
</comment>
<evidence type="ECO:0000256" key="3">
    <source>
        <dbReference type="ARBA" id="ARBA00022723"/>
    </source>
</evidence>
<evidence type="ECO:0000256" key="4">
    <source>
        <dbReference type="ARBA" id="ARBA00023004"/>
    </source>
</evidence>
<sequence length="468" mass="53475">MNVMPLKFRPVGEQEFIFCNDAGGFFRSNGAFLERYVHGDMTAEDRAFLKTNGHAFDNVSDLAYNAFSYRWAKRLHAPADLDYVILVPTLRCNLACAYCQVSRVNENAPGHDWDAATLQAVLRWLDGLSTKAIKIEFQGGEPLLRLDVLQEVRDFARQRFDKAQFVVCTNLQDVSEAAWDFLSSEDTFVSTSLDPTRALHERHRTSAAAATEQFLRNLARATNDGPDRVSALPTFDLDALPDPREVIDTYACFGFRSIYLRPVNHQGFARKRFRTRDISAVWNAYVRRFVMTLVEYNATSERPMEEFYFSHCLRRIVRGGHDGHVDLRNPNIVGRDYVVVDHDGSFYPTDEARMITRLGQIDLRMGDVHTGMDCTVVDALNAEALNLFDPDCVHCPYQAYCGVDLIDDLSRYGRIDLPRHLTDFCQRHTALFDLAFELLYSDDPKVRRSIALWSGLDEMDPELTKVHQ</sequence>
<dbReference type="InterPro" id="IPR058240">
    <property type="entry name" value="rSAM_sf"/>
</dbReference>
<dbReference type="SFLD" id="SFLDG01067">
    <property type="entry name" value="SPASM/twitch_domain_containing"/>
    <property type="match status" value="1"/>
</dbReference>